<dbReference type="EMBL" id="JAMZMK010009646">
    <property type="protein sequence ID" value="KAI7734768.1"/>
    <property type="molecule type" value="Genomic_DNA"/>
</dbReference>
<proteinExistence type="predicted"/>
<sequence>MRASFIHKEEIREAHALAAAAAQDLAIEIISIPSDESDAADDTHVNSPVVEQQQPAVEQDDATVDPTEINNPADVSMNSTGVEDPSIVKQLTHRLRFPIRFAIKADFVNGAEILLQFENGIVIKKP</sequence>
<dbReference type="AlphaFoldDB" id="A0AAD5C5E3"/>
<comment type="caution">
    <text evidence="1">The sequence shown here is derived from an EMBL/GenBank/DDBJ whole genome shotgun (WGS) entry which is preliminary data.</text>
</comment>
<gene>
    <name evidence="1" type="ORF">M8C21_000688</name>
</gene>
<reference evidence="1" key="1">
    <citation type="submission" date="2022-06" db="EMBL/GenBank/DDBJ databases">
        <title>Uncovering the hologenomic basis of an extraordinary plant invasion.</title>
        <authorList>
            <person name="Bieker V.C."/>
            <person name="Martin M.D."/>
            <person name="Gilbert T."/>
            <person name="Hodgins K."/>
            <person name="Battlay P."/>
            <person name="Petersen B."/>
            <person name="Wilson J."/>
        </authorList>
    </citation>
    <scope>NUCLEOTIDE SEQUENCE</scope>
    <source>
        <strain evidence="1">AA19_3_7</strain>
        <tissue evidence="1">Leaf</tissue>
    </source>
</reference>
<evidence type="ECO:0000313" key="2">
    <source>
        <dbReference type="Proteomes" id="UP001206925"/>
    </source>
</evidence>
<name>A0AAD5C5E3_AMBAR</name>
<dbReference type="Proteomes" id="UP001206925">
    <property type="component" value="Unassembled WGS sequence"/>
</dbReference>
<protein>
    <submittedName>
        <fullName evidence="1">Uncharacterized protein</fullName>
    </submittedName>
</protein>
<evidence type="ECO:0000313" key="1">
    <source>
        <dbReference type="EMBL" id="KAI7734768.1"/>
    </source>
</evidence>
<organism evidence="1 2">
    <name type="scientific">Ambrosia artemisiifolia</name>
    <name type="common">Common ragweed</name>
    <dbReference type="NCBI Taxonomy" id="4212"/>
    <lineage>
        <taxon>Eukaryota</taxon>
        <taxon>Viridiplantae</taxon>
        <taxon>Streptophyta</taxon>
        <taxon>Embryophyta</taxon>
        <taxon>Tracheophyta</taxon>
        <taxon>Spermatophyta</taxon>
        <taxon>Magnoliopsida</taxon>
        <taxon>eudicotyledons</taxon>
        <taxon>Gunneridae</taxon>
        <taxon>Pentapetalae</taxon>
        <taxon>asterids</taxon>
        <taxon>campanulids</taxon>
        <taxon>Asterales</taxon>
        <taxon>Asteraceae</taxon>
        <taxon>Asteroideae</taxon>
        <taxon>Heliantheae alliance</taxon>
        <taxon>Heliantheae</taxon>
        <taxon>Ambrosia</taxon>
    </lineage>
</organism>
<accession>A0AAD5C5E3</accession>
<keyword evidence="2" id="KW-1185">Reference proteome</keyword>